<dbReference type="GO" id="GO:0005739">
    <property type="term" value="C:mitochondrion"/>
    <property type="evidence" value="ECO:0007669"/>
    <property type="project" value="TreeGrafter"/>
</dbReference>
<evidence type="ECO:0000256" key="2">
    <source>
        <dbReference type="SAM" id="MobiDB-lite"/>
    </source>
</evidence>
<keyword evidence="1" id="KW-0479">Metal-binding</keyword>
<dbReference type="InterPro" id="IPR011249">
    <property type="entry name" value="Metalloenz_LuxS/M16"/>
</dbReference>
<dbReference type="InterPro" id="IPR050626">
    <property type="entry name" value="Peptidase_M16"/>
</dbReference>
<dbReference type="SUPFAM" id="SSF63411">
    <property type="entry name" value="LuxS/MPP-like metallohydrolase"/>
    <property type="match status" value="1"/>
</dbReference>
<dbReference type="GO" id="GO:0043171">
    <property type="term" value="P:peptide catabolic process"/>
    <property type="evidence" value="ECO:0007669"/>
    <property type="project" value="TreeGrafter"/>
</dbReference>
<sequence length="227" mass="26422">MLIREHALENGDAYVYRHFQHTHEVSCVEVLYQAGVQATKQNALVELLVQLLREPAFNQLRTLEQLGYIVWTGSRLSSGTLGLQFIVQGPKNPDFVLERIEAFLDKSRDEIVKMPDSEFEEQKAGLITRLLEKPKTLSGRSKRFWNEIECRQYDFDRHESEVEVLRDVTKEDVLKYFDKKFGKSAPERRKVAIFVHGKDESKDDVEKLRSKREVGKEDEKPLVSELL</sequence>
<dbReference type="EMBL" id="KN566187">
    <property type="protein sequence ID" value="KHJ84915.1"/>
    <property type="molecule type" value="Genomic_DNA"/>
</dbReference>
<dbReference type="Proteomes" id="UP000053660">
    <property type="component" value="Unassembled WGS sequence"/>
</dbReference>
<gene>
    <name evidence="4" type="ORF">OESDEN_15365</name>
</gene>
<evidence type="ECO:0000313" key="4">
    <source>
        <dbReference type="EMBL" id="KHJ84915.1"/>
    </source>
</evidence>
<dbReference type="OrthoDB" id="7784541at2759"/>
<dbReference type="InterPro" id="IPR054734">
    <property type="entry name" value="PqqF-like_C_4"/>
</dbReference>
<organism evidence="4 5">
    <name type="scientific">Oesophagostomum dentatum</name>
    <name type="common">Nodular worm</name>
    <dbReference type="NCBI Taxonomy" id="61180"/>
    <lineage>
        <taxon>Eukaryota</taxon>
        <taxon>Metazoa</taxon>
        <taxon>Ecdysozoa</taxon>
        <taxon>Nematoda</taxon>
        <taxon>Chromadorea</taxon>
        <taxon>Rhabditida</taxon>
        <taxon>Rhabditina</taxon>
        <taxon>Rhabditomorpha</taxon>
        <taxon>Strongyloidea</taxon>
        <taxon>Strongylidae</taxon>
        <taxon>Oesophagostomum</taxon>
    </lineage>
</organism>
<dbReference type="GO" id="GO:0046872">
    <property type="term" value="F:metal ion binding"/>
    <property type="evidence" value="ECO:0007669"/>
    <property type="project" value="UniProtKB-KW"/>
</dbReference>
<feature type="domain" description="Coenzyme PQQ synthesis protein F-like C-terminal lobe" evidence="3">
    <location>
        <begin position="47"/>
        <end position="145"/>
    </location>
</feature>
<dbReference type="Pfam" id="PF22456">
    <property type="entry name" value="PqqF-like_C_4"/>
    <property type="match status" value="1"/>
</dbReference>
<feature type="non-terminal residue" evidence="4">
    <location>
        <position position="227"/>
    </location>
</feature>
<keyword evidence="5" id="KW-1185">Reference proteome</keyword>
<dbReference type="Gene3D" id="3.30.830.10">
    <property type="entry name" value="Metalloenzyme, LuxS/M16 peptidase-like"/>
    <property type="match status" value="1"/>
</dbReference>
<dbReference type="PANTHER" id="PTHR43690">
    <property type="entry name" value="NARDILYSIN"/>
    <property type="match status" value="1"/>
</dbReference>
<evidence type="ECO:0000313" key="5">
    <source>
        <dbReference type="Proteomes" id="UP000053660"/>
    </source>
</evidence>
<proteinExistence type="predicted"/>
<reference evidence="4 5" key="1">
    <citation type="submission" date="2014-03" db="EMBL/GenBank/DDBJ databases">
        <title>Draft genome of the hookworm Oesophagostomum dentatum.</title>
        <authorList>
            <person name="Mitreva M."/>
        </authorList>
    </citation>
    <scope>NUCLEOTIDE SEQUENCE [LARGE SCALE GENOMIC DNA]</scope>
    <source>
        <strain evidence="4 5">OD-Hann</strain>
    </source>
</reference>
<name>A0A0B1SNX5_OESDE</name>
<evidence type="ECO:0000259" key="3">
    <source>
        <dbReference type="Pfam" id="PF22456"/>
    </source>
</evidence>
<dbReference type="GO" id="GO:0005829">
    <property type="term" value="C:cytosol"/>
    <property type="evidence" value="ECO:0007669"/>
    <property type="project" value="TreeGrafter"/>
</dbReference>
<dbReference type="PANTHER" id="PTHR43690:SF18">
    <property type="entry name" value="INSULIN-DEGRADING ENZYME-RELATED"/>
    <property type="match status" value="1"/>
</dbReference>
<accession>A0A0B1SNX5</accession>
<evidence type="ECO:0000256" key="1">
    <source>
        <dbReference type="ARBA" id="ARBA00022723"/>
    </source>
</evidence>
<protein>
    <recommendedName>
        <fullName evidence="3">Coenzyme PQQ synthesis protein F-like C-terminal lobe domain-containing protein</fullName>
    </recommendedName>
</protein>
<feature type="region of interest" description="Disordered" evidence="2">
    <location>
        <begin position="205"/>
        <end position="227"/>
    </location>
</feature>
<dbReference type="AlphaFoldDB" id="A0A0B1SNX5"/>
<dbReference type="GO" id="GO:0004222">
    <property type="term" value="F:metalloendopeptidase activity"/>
    <property type="evidence" value="ECO:0007669"/>
    <property type="project" value="TreeGrafter"/>
</dbReference>
<dbReference type="GO" id="GO:0051603">
    <property type="term" value="P:proteolysis involved in protein catabolic process"/>
    <property type="evidence" value="ECO:0007669"/>
    <property type="project" value="TreeGrafter"/>
</dbReference>